<reference evidence="1" key="1">
    <citation type="journal article" date="2019" name="MBio">
        <title>Virus Genomes from Deep Sea Sediments Expand the Ocean Megavirome and Support Independent Origins of Viral Gigantism.</title>
        <authorList>
            <person name="Backstrom D."/>
            <person name="Yutin N."/>
            <person name="Jorgensen S.L."/>
            <person name="Dharamshi J."/>
            <person name="Homa F."/>
            <person name="Zaremba-Niedwiedzka K."/>
            <person name="Spang A."/>
            <person name="Wolf Y.I."/>
            <person name="Koonin E.V."/>
            <person name="Ettema T.J."/>
        </authorList>
    </citation>
    <scope>NUCLEOTIDE SEQUENCE</scope>
</reference>
<organism evidence="1">
    <name type="scientific">Marseillevirus LCMAC103</name>
    <dbReference type="NCBI Taxonomy" id="2506604"/>
    <lineage>
        <taxon>Viruses</taxon>
        <taxon>Varidnaviria</taxon>
        <taxon>Bamfordvirae</taxon>
        <taxon>Nucleocytoviricota</taxon>
        <taxon>Megaviricetes</taxon>
        <taxon>Pimascovirales</taxon>
        <taxon>Pimascovirales incertae sedis</taxon>
        <taxon>Marseilleviridae</taxon>
    </lineage>
</organism>
<dbReference type="SUPFAM" id="SSF55811">
    <property type="entry name" value="Nudix"/>
    <property type="match status" value="1"/>
</dbReference>
<evidence type="ECO:0000313" key="1">
    <source>
        <dbReference type="EMBL" id="QBK86977.1"/>
    </source>
</evidence>
<gene>
    <name evidence="1" type="ORF">LCMAC103_03210</name>
</gene>
<protein>
    <submittedName>
        <fullName evidence="1">NUDIX hydrolase</fullName>
    </submittedName>
</protein>
<dbReference type="InterPro" id="IPR015797">
    <property type="entry name" value="NUDIX_hydrolase-like_dom_sf"/>
</dbReference>
<dbReference type="EMBL" id="MK500339">
    <property type="protein sequence ID" value="QBK86977.1"/>
    <property type="molecule type" value="Genomic_DNA"/>
</dbReference>
<sequence length="323" mass="36598">MFIITYVDENTSDAWFPTRDEAVAHRDRRERKIFCDVTEVPKSLLLFSRWPQKPRRRLYYYFRRGARATILGVFLAARELKEDCARKGLALGDTACMRKLMLRGCSPPKVRACSQKEQDEVAVMAGRDLDPSPLRGLRRRARCGVIPYTIRNDRAFFLLARDARTSDICDFGGGVKGHETPREGAMREFKEESLAIFGALYDNADIFSPDVCLASASEAIIFHPVEPVWLDTAVAAFRDAWTRGPILPCNEVADVFWASEHNFTCVVAGERRRLAPCSVTNRGDCEVADMWDKLRRFLQHGLAVFEGGDFLVQLKRVQALAAK</sequence>
<proteinExistence type="predicted"/>
<keyword evidence="1" id="KW-0378">Hydrolase</keyword>
<dbReference type="Gene3D" id="3.90.79.10">
    <property type="entry name" value="Nucleoside Triphosphate Pyrophosphohydrolase"/>
    <property type="match status" value="1"/>
</dbReference>
<name>A0A481YVP8_9VIRU</name>
<dbReference type="GO" id="GO:0016787">
    <property type="term" value="F:hydrolase activity"/>
    <property type="evidence" value="ECO:0007669"/>
    <property type="project" value="UniProtKB-KW"/>
</dbReference>
<accession>A0A481YVP8</accession>